<dbReference type="AlphaFoldDB" id="A0A6L7FXD2"/>
<protein>
    <submittedName>
        <fullName evidence="1">Uncharacterized protein</fullName>
    </submittedName>
</protein>
<gene>
    <name evidence="1" type="ORF">GR170_00815</name>
</gene>
<dbReference type="EMBL" id="WUMU01000001">
    <property type="protein sequence ID" value="MXN16359.1"/>
    <property type="molecule type" value="Genomic_DNA"/>
</dbReference>
<organism evidence="1 2">
    <name type="scientific">Pseudooceanicola albus</name>
    <dbReference type="NCBI Taxonomy" id="2692189"/>
    <lineage>
        <taxon>Bacteria</taxon>
        <taxon>Pseudomonadati</taxon>
        <taxon>Pseudomonadota</taxon>
        <taxon>Alphaproteobacteria</taxon>
        <taxon>Rhodobacterales</taxon>
        <taxon>Paracoccaceae</taxon>
        <taxon>Pseudooceanicola</taxon>
    </lineage>
</organism>
<accession>A0A6L7FXD2</accession>
<dbReference type="RefSeq" id="WP_160890903.1">
    <property type="nucleotide sequence ID" value="NZ_WUMU01000001.1"/>
</dbReference>
<dbReference type="Proteomes" id="UP000477911">
    <property type="component" value="Unassembled WGS sequence"/>
</dbReference>
<keyword evidence="2" id="KW-1185">Reference proteome</keyword>
<evidence type="ECO:0000313" key="2">
    <source>
        <dbReference type="Proteomes" id="UP000477911"/>
    </source>
</evidence>
<name>A0A6L7FXD2_9RHOB</name>
<proteinExistence type="predicted"/>
<comment type="caution">
    <text evidence="1">The sequence shown here is derived from an EMBL/GenBank/DDBJ whole genome shotgun (WGS) entry which is preliminary data.</text>
</comment>
<reference evidence="1 2" key="1">
    <citation type="submission" date="2019-12" db="EMBL/GenBank/DDBJ databases">
        <authorList>
            <person name="Li M."/>
        </authorList>
    </citation>
    <scope>NUCLEOTIDE SEQUENCE [LARGE SCALE GENOMIC DNA]</scope>
    <source>
        <strain evidence="1 2">GBMRC 2024</strain>
    </source>
</reference>
<sequence length="76" mass="7939">MDTQEVGAAFVAAILGAVDGYLDGVDRQFQREGIPPWSAALVRVRMSERLRAALDAGGAFELAVSFDGGAESVVIA</sequence>
<evidence type="ECO:0000313" key="1">
    <source>
        <dbReference type="EMBL" id="MXN16359.1"/>
    </source>
</evidence>